<dbReference type="HOGENOM" id="CLU_2803221_0_0_4"/>
<dbReference type="STRING" id="62928.azo0208"/>
<dbReference type="SUPFAM" id="SSF88723">
    <property type="entry name" value="PIN domain-like"/>
    <property type="match status" value="1"/>
</dbReference>
<evidence type="ECO:0008006" key="3">
    <source>
        <dbReference type="Google" id="ProtNLM"/>
    </source>
</evidence>
<gene>
    <name evidence="1" type="ordered locus">azo0208</name>
</gene>
<dbReference type="CDD" id="cd09872">
    <property type="entry name" value="PIN_Sll0205-like"/>
    <property type="match status" value="1"/>
</dbReference>
<evidence type="ECO:0000313" key="1">
    <source>
        <dbReference type="EMBL" id="CAL92825.1"/>
    </source>
</evidence>
<sequence length="67" mass="7456">MLRRGLLDNGYLELPILREHAVSVESLPPIHKDPFDRILVAQATVEGILLLTRDALVAQYPGPIQLV</sequence>
<dbReference type="InterPro" id="IPR052919">
    <property type="entry name" value="TA_system_RNase"/>
</dbReference>
<organism evidence="1 2">
    <name type="scientific">Azoarcus sp. (strain BH72)</name>
    <dbReference type="NCBI Taxonomy" id="418699"/>
    <lineage>
        <taxon>Bacteria</taxon>
        <taxon>Pseudomonadati</taxon>
        <taxon>Pseudomonadota</taxon>
        <taxon>Betaproteobacteria</taxon>
        <taxon>Rhodocyclales</taxon>
        <taxon>Zoogloeaceae</taxon>
        <taxon>Azoarcus</taxon>
    </lineage>
</organism>
<name>A1K1X0_AZOSB</name>
<dbReference type="AlphaFoldDB" id="A1K1X0"/>
<dbReference type="RefSeq" id="WP_011763943.1">
    <property type="nucleotide sequence ID" value="NZ_CP016210.1"/>
</dbReference>
<proteinExistence type="predicted"/>
<reference evidence="1 2" key="1">
    <citation type="journal article" date="2006" name="Nat. Biotechnol.">
        <title>Complete genome of the mutualistic, N2-fixing grass endophyte Azoarcus sp. strain BH72.</title>
        <authorList>
            <person name="Krause A."/>
            <person name="Ramakumar A."/>
            <person name="Bartels D."/>
            <person name="Battistoni F."/>
            <person name="Bekel T."/>
            <person name="Boch J."/>
            <person name="Boehm M."/>
            <person name="Friedrich F."/>
            <person name="Hurek T."/>
            <person name="Krause L."/>
            <person name="Linke B."/>
            <person name="McHardy A.C."/>
            <person name="Sarkar A."/>
            <person name="Schneiker S."/>
            <person name="Syed A.A."/>
            <person name="Thauer R."/>
            <person name="Vorhoelter F.-J."/>
            <person name="Weidner S."/>
            <person name="Puehler A."/>
            <person name="Reinhold-Hurek B."/>
            <person name="Kaiser O."/>
            <person name="Goesmann A."/>
        </authorList>
    </citation>
    <scope>NUCLEOTIDE SEQUENCE [LARGE SCALE GENOMIC DNA]</scope>
    <source>
        <strain evidence="1 2">BH72</strain>
    </source>
</reference>
<evidence type="ECO:0000313" key="2">
    <source>
        <dbReference type="Proteomes" id="UP000002588"/>
    </source>
</evidence>
<dbReference type="Proteomes" id="UP000002588">
    <property type="component" value="Chromosome"/>
</dbReference>
<dbReference type="InterPro" id="IPR041705">
    <property type="entry name" value="PIN_Sll0205"/>
</dbReference>
<dbReference type="KEGG" id="azo:azo0208"/>
<accession>A1K1X0</accession>
<dbReference type="PANTHER" id="PTHR36173">
    <property type="entry name" value="RIBONUCLEASE VAPC16-RELATED"/>
    <property type="match status" value="1"/>
</dbReference>
<dbReference type="eggNOG" id="COG3744">
    <property type="taxonomic scope" value="Bacteria"/>
</dbReference>
<dbReference type="PANTHER" id="PTHR36173:SF2">
    <property type="entry name" value="RIBONUCLEASE VAPC16"/>
    <property type="match status" value="1"/>
</dbReference>
<protein>
    <recommendedName>
        <fullName evidence="3">PIN domain-containing protein</fullName>
    </recommendedName>
</protein>
<dbReference type="InterPro" id="IPR029060">
    <property type="entry name" value="PIN-like_dom_sf"/>
</dbReference>
<keyword evidence="2" id="KW-1185">Reference proteome</keyword>
<dbReference type="KEGG" id="aoa:dqs_0222"/>
<dbReference type="EMBL" id="AM406670">
    <property type="protein sequence ID" value="CAL92825.1"/>
    <property type="molecule type" value="Genomic_DNA"/>
</dbReference>